<dbReference type="RefSeq" id="WP_317639477.1">
    <property type="nucleotide sequence ID" value="NZ_JAPMIV010000007.1"/>
</dbReference>
<dbReference type="Proteomes" id="UP001276150">
    <property type="component" value="Unassembled WGS sequence"/>
</dbReference>
<organism evidence="2 3">
    <name type="scientific">Deinococcus arenicola</name>
    <dbReference type="NCBI Taxonomy" id="2994950"/>
    <lineage>
        <taxon>Bacteria</taxon>
        <taxon>Thermotogati</taxon>
        <taxon>Deinococcota</taxon>
        <taxon>Deinococci</taxon>
        <taxon>Deinococcales</taxon>
        <taxon>Deinococcaceae</taxon>
        <taxon>Deinococcus</taxon>
    </lineage>
</organism>
<name>A0ABU4DP59_9DEIO</name>
<accession>A0ABU4DP59</accession>
<sequence length="304" mass="34387">MLFPEVESPRGQFAGHETFPLRLLWLKKVYEAVGQGVESGYFQRPEAIAEFGVGKNMAVSMRFWALAAGMISEQNKRITRTSLADLILDNDGFDPYLEDRATTWLIHWHLASTTTMTTTIYFAFNHVNTTEFTAASLTQDIIEFAERSNWKISETTLKRDVEVFLRGYARKSETNIEDAAEPLMAELGLVKSVSPGQWFEFTRGSQQSLPDEVFLYGLMQFWDRTGQEIGTLTAEQISYAPGSPGRVFKLDEDSVVTRLINLESITKGKILWTDTAGLRQVQRNGEIDILEMLSGVYISKEKVV</sequence>
<keyword evidence="3" id="KW-1185">Reference proteome</keyword>
<feature type="domain" description="DUF4007" evidence="1">
    <location>
        <begin position="13"/>
        <end position="294"/>
    </location>
</feature>
<evidence type="ECO:0000259" key="1">
    <source>
        <dbReference type="Pfam" id="PF13182"/>
    </source>
</evidence>
<proteinExistence type="predicted"/>
<dbReference type="InterPro" id="IPR025248">
    <property type="entry name" value="DUF4007"/>
</dbReference>
<reference evidence="2 3" key="1">
    <citation type="submission" date="2022-11" db="EMBL/GenBank/DDBJ databases">
        <title>Deinococcus ZS9-10, Low Temperature and Draught-tolerating, UV-resistant Bacteria from Continental Antarctica.</title>
        <authorList>
            <person name="Cheng L."/>
        </authorList>
    </citation>
    <scope>NUCLEOTIDE SEQUENCE [LARGE SCALE GENOMIC DNA]</scope>
    <source>
        <strain evidence="2 3">ZS9-10</strain>
    </source>
</reference>
<comment type="caution">
    <text evidence="2">The sequence shown here is derived from an EMBL/GenBank/DDBJ whole genome shotgun (WGS) entry which is preliminary data.</text>
</comment>
<dbReference type="Pfam" id="PF13182">
    <property type="entry name" value="DUF4007"/>
    <property type="match status" value="1"/>
</dbReference>
<dbReference type="EMBL" id="JAPMIV010000007">
    <property type="protein sequence ID" value="MDV6374158.1"/>
    <property type="molecule type" value="Genomic_DNA"/>
</dbReference>
<evidence type="ECO:0000313" key="3">
    <source>
        <dbReference type="Proteomes" id="UP001276150"/>
    </source>
</evidence>
<evidence type="ECO:0000313" key="2">
    <source>
        <dbReference type="EMBL" id="MDV6374158.1"/>
    </source>
</evidence>
<gene>
    <name evidence="2" type="ORF">ORD21_06060</name>
</gene>
<protein>
    <submittedName>
        <fullName evidence="2">DUF4007 family protein</fullName>
    </submittedName>
</protein>